<comment type="caution">
    <text evidence="2">The sequence shown here is derived from an EMBL/GenBank/DDBJ whole genome shotgun (WGS) entry which is preliminary data.</text>
</comment>
<accession>A0A1Y2CC00</accession>
<gene>
    <name evidence="2" type="ORF">BCR33DRAFT_717068</name>
</gene>
<dbReference type="EMBL" id="MCGO01000022">
    <property type="protein sequence ID" value="ORY44562.1"/>
    <property type="molecule type" value="Genomic_DNA"/>
</dbReference>
<protein>
    <submittedName>
        <fullName evidence="2">Uncharacterized protein</fullName>
    </submittedName>
</protein>
<sequence>MDVCVLSPISCAESRGISASAGFTGEDVSFSTCTNPSSLSRASSTPKSGDDFSSGEVISSENGSRGGEEMGVAFGGVVCGGCVDASESVSSAGGVCETRLVHGGGSGACFRSVVLRRFGSTVGTSVDSTAGSSIGTISA</sequence>
<dbReference type="Proteomes" id="UP000193642">
    <property type="component" value="Unassembled WGS sequence"/>
</dbReference>
<organism evidence="2 3">
    <name type="scientific">Rhizoclosmatium globosum</name>
    <dbReference type="NCBI Taxonomy" id="329046"/>
    <lineage>
        <taxon>Eukaryota</taxon>
        <taxon>Fungi</taxon>
        <taxon>Fungi incertae sedis</taxon>
        <taxon>Chytridiomycota</taxon>
        <taxon>Chytridiomycota incertae sedis</taxon>
        <taxon>Chytridiomycetes</taxon>
        <taxon>Chytridiales</taxon>
        <taxon>Chytriomycetaceae</taxon>
        <taxon>Rhizoclosmatium</taxon>
    </lineage>
</organism>
<name>A0A1Y2CC00_9FUNG</name>
<evidence type="ECO:0000313" key="2">
    <source>
        <dbReference type="EMBL" id="ORY44562.1"/>
    </source>
</evidence>
<feature type="compositionally biased region" description="Polar residues" evidence="1">
    <location>
        <begin position="29"/>
        <end position="47"/>
    </location>
</feature>
<dbReference type="AlphaFoldDB" id="A0A1Y2CC00"/>
<keyword evidence="3" id="KW-1185">Reference proteome</keyword>
<evidence type="ECO:0000256" key="1">
    <source>
        <dbReference type="SAM" id="MobiDB-lite"/>
    </source>
</evidence>
<evidence type="ECO:0000313" key="3">
    <source>
        <dbReference type="Proteomes" id="UP000193642"/>
    </source>
</evidence>
<reference evidence="2 3" key="1">
    <citation type="submission" date="2016-07" db="EMBL/GenBank/DDBJ databases">
        <title>Pervasive Adenine N6-methylation of Active Genes in Fungi.</title>
        <authorList>
            <consortium name="DOE Joint Genome Institute"/>
            <person name="Mondo S.J."/>
            <person name="Dannebaum R.O."/>
            <person name="Kuo R.C."/>
            <person name="Labutti K."/>
            <person name="Haridas S."/>
            <person name="Kuo A."/>
            <person name="Salamov A."/>
            <person name="Ahrendt S.R."/>
            <person name="Lipzen A."/>
            <person name="Sullivan W."/>
            <person name="Andreopoulos W.B."/>
            <person name="Clum A."/>
            <person name="Lindquist E."/>
            <person name="Daum C."/>
            <person name="Ramamoorthy G.K."/>
            <person name="Gryganskyi A."/>
            <person name="Culley D."/>
            <person name="Magnuson J.K."/>
            <person name="James T.Y."/>
            <person name="O'Malley M.A."/>
            <person name="Stajich J.E."/>
            <person name="Spatafora J.W."/>
            <person name="Visel A."/>
            <person name="Grigoriev I.V."/>
        </authorList>
    </citation>
    <scope>NUCLEOTIDE SEQUENCE [LARGE SCALE GENOMIC DNA]</scope>
    <source>
        <strain evidence="2 3">JEL800</strain>
    </source>
</reference>
<proteinExistence type="predicted"/>
<feature type="region of interest" description="Disordered" evidence="1">
    <location>
        <begin position="29"/>
        <end position="66"/>
    </location>
</feature>